<evidence type="ECO:0000256" key="1">
    <source>
        <dbReference type="ARBA" id="ARBA00023015"/>
    </source>
</evidence>
<dbReference type="Proteomes" id="UP001470230">
    <property type="component" value="Unassembled WGS sequence"/>
</dbReference>
<evidence type="ECO:0008006" key="10">
    <source>
        <dbReference type="Google" id="ProtNLM"/>
    </source>
</evidence>
<keyword evidence="2" id="KW-0238">DNA-binding</keyword>
<proteinExistence type="predicted"/>
<feature type="domain" description="Myb-like" evidence="5">
    <location>
        <begin position="54"/>
        <end position="104"/>
    </location>
</feature>
<keyword evidence="1" id="KW-0805">Transcription regulation</keyword>
<dbReference type="PANTHER" id="PTHR46621">
    <property type="entry name" value="SNRNA-ACTIVATING PROTEIN COMPLEX SUBUNIT 4"/>
    <property type="match status" value="1"/>
</dbReference>
<evidence type="ECO:0000313" key="8">
    <source>
        <dbReference type="EMBL" id="KAK8850215.1"/>
    </source>
</evidence>
<dbReference type="Gene3D" id="1.10.10.60">
    <property type="entry name" value="Homeodomain-like"/>
    <property type="match status" value="2"/>
</dbReference>
<dbReference type="SMART" id="SM00717">
    <property type="entry name" value="SANT"/>
    <property type="match status" value="2"/>
</dbReference>
<evidence type="ECO:0000256" key="2">
    <source>
        <dbReference type="ARBA" id="ARBA00023125"/>
    </source>
</evidence>
<keyword evidence="4" id="KW-0539">Nucleus</keyword>
<dbReference type="InterPro" id="IPR017930">
    <property type="entry name" value="Myb_dom"/>
</dbReference>
<name>A0ABR2HNR6_9EUKA</name>
<feature type="domain" description="Myb-like" evidence="5">
    <location>
        <begin position="2"/>
        <end position="53"/>
    </location>
</feature>
<dbReference type="EMBL" id="JAPFFF010000223">
    <property type="protein sequence ID" value="KAK8835168.1"/>
    <property type="molecule type" value="Genomic_DNA"/>
</dbReference>
<protein>
    <recommendedName>
        <fullName evidence="10">Myb-like DNA-binding domain containing protein</fullName>
    </recommendedName>
</protein>
<accession>A0ABR2HNR6</accession>
<evidence type="ECO:0000256" key="4">
    <source>
        <dbReference type="ARBA" id="ARBA00023242"/>
    </source>
</evidence>
<dbReference type="PANTHER" id="PTHR46621:SF1">
    <property type="entry name" value="SNRNA-ACTIVATING PROTEIN COMPLEX SUBUNIT 4"/>
    <property type="match status" value="1"/>
</dbReference>
<dbReference type="InterPro" id="IPR001005">
    <property type="entry name" value="SANT/Myb"/>
</dbReference>
<sequence>MKKKQPKKQFSFEEDKMLKKAVSDIGENNWDKVSKLIPNRTPRQCRDRWNKYLSPNISGLMWTDEEDQLLLSLINNFGNKWTKIASFFKGRSDINIRNRYKHLLSKDSNLVSSSTDNIYVLSSTDSNDLINSENKIFDKIDEIKEETDQKSKNLVNPIIIDPIIVKNAAIYNENATKQIGDILNSLEPCNFYMSSIKM</sequence>
<evidence type="ECO:0000259" key="5">
    <source>
        <dbReference type="PROSITE" id="PS50090"/>
    </source>
</evidence>
<feature type="domain" description="HTH myb-type" evidence="6">
    <location>
        <begin position="1"/>
        <end position="57"/>
    </location>
</feature>
<dbReference type="InterPro" id="IPR009057">
    <property type="entry name" value="Homeodomain-like_sf"/>
</dbReference>
<dbReference type="SUPFAM" id="SSF46689">
    <property type="entry name" value="Homeodomain-like"/>
    <property type="match status" value="1"/>
</dbReference>
<dbReference type="PROSITE" id="PS51294">
    <property type="entry name" value="HTH_MYB"/>
    <property type="match status" value="2"/>
</dbReference>
<keyword evidence="3" id="KW-0804">Transcription</keyword>
<dbReference type="InterPro" id="IPR051575">
    <property type="entry name" value="Myb-like_DNA-bd"/>
</dbReference>
<dbReference type="Pfam" id="PF00249">
    <property type="entry name" value="Myb_DNA-binding"/>
    <property type="match status" value="2"/>
</dbReference>
<dbReference type="EMBL" id="JAPFFF010000024">
    <property type="protein sequence ID" value="KAK8850215.1"/>
    <property type="molecule type" value="Genomic_DNA"/>
</dbReference>
<dbReference type="PROSITE" id="PS50090">
    <property type="entry name" value="MYB_LIKE"/>
    <property type="match status" value="2"/>
</dbReference>
<keyword evidence="9" id="KW-1185">Reference proteome</keyword>
<reference evidence="8 9" key="1">
    <citation type="submission" date="2024-04" db="EMBL/GenBank/DDBJ databases">
        <title>Tritrichomonas musculus Genome.</title>
        <authorList>
            <person name="Alves-Ferreira E."/>
            <person name="Grigg M."/>
            <person name="Lorenzi H."/>
            <person name="Galac M."/>
        </authorList>
    </citation>
    <scope>NUCLEOTIDE SEQUENCE [LARGE SCALE GENOMIC DNA]</scope>
    <source>
        <strain evidence="8 9">EAF2021</strain>
    </source>
</reference>
<feature type="domain" description="HTH myb-type" evidence="6">
    <location>
        <begin position="62"/>
        <end position="108"/>
    </location>
</feature>
<comment type="caution">
    <text evidence="8">The sequence shown here is derived from an EMBL/GenBank/DDBJ whole genome shotgun (WGS) entry which is preliminary data.</text>
</comment>
<evidence type="ECO:0000313" key="7">
    <source>
        <dbReference type="EMBL" id="KAK8835168.1"/>
    </source>
</evidence>
<organism evidence="8 9">
    <name type="scientific">Tritrichomonas musculus</name>
    <dbReference type="NCBI Taxonomy" id="1915356"/>
    <lineage>
        <taxon>Eukaryota</taxon>
        <taxon>Metamonada</taxon>
        <taxon>Parabasalia</taxon>
        <taxon>Tritrichomonadida</taxon>
        <taxon>Tritrichomonadidae</taxon>
        <taxon>Tritrichomonas</taxon>
    </lineage>
</organism>
<evidence type="ECO:0000313" key="9">
    <source>
        <dbReference type="Proteomes" id="UP001470230"/>
    </source>
</evidence>
<evidence type="ECO:0000259" key="6">
    <source>
        <dbReference type="PROSITE" id="PS51294"/>
    </source>
</evidence>
<gene>
    <name evidence="7" type="ORF">M9Y10_018026</name>
    <name evidence="8" type="ORF">M9Y10_018339</name>
</gene>
<dbReference type="CDD" id="cd00167">
    <property type="entry name" value="SANT"/>
    <property type="match status" value="2"/>
</dbReference>
<evidence type="ECO:0000256" key="3">
    <source>
        <dbReference type="ARBA" id="ARBA00023163"/>
    </source>
</evidence>